<keyword evidence="8" id="KW-1185">Reference proteome</keyword>
<dbReference type="GO" id="GO:0005524">
    <property type="term" value="F:ATP binding"/>
    <property type="evidence" value="ECO:0007669"/>
    <property type="project" value="UniProtKB-UniRule"/>
</dbReference>
<dbReference type="STRING" id="1236220.SAMN04488112_1189"/>
<evidence type="ECO:0000256" key="5">
    <source>
        <dbReference type="ARBA" id="ARBA00022840"/>
    </source>
</evidence>
<evidence type="ECO:0000313" key="8">
    <source>
        <dbReference type="Proteomes" id="UP000199387"/>
    </source>
</evidence>
<dbReference type="NCBIfam" id="NF004630">
    <property type="entry name" value="PRK05974.1"/>
    <property type="match status" value="1"/>
</dbReference>
<comment type="subcellular location">
    <subcellularLocation>
        <location evidence="6">Cytoplasm</location>
    </subcellularLocation>
</comment>
<comment type="subunit">
    <text evidence="6">Part of the FGAM synthase complex composed of 1 PurL, 1 PurQ and 2 PurS subunits.</text>
</comment>
<organism evidence="7 8">
    <name type="scientific">Melghirimyces thermohalophilus</name>
    <dbReference type="NCBI Taxonomy" id="1236220"/>
    <lineage>
        <taxon>Bacteria</taxon>
        <taxon>Bacillati</taxon>
        <taxon>Bacillota</taxon>
        <taxon>Bacilli</taxon>
        <taxon>Bacillales</taxon>
        <taxon>Thermoactinomycetaceae</taxon>
        <taxon>Melghirimyces</taxon>
    </lineage>
</organism>
<dbReference type="PANTHER" id="PTHR34696:SF1">
    <property type="entry name" value="PHOSPHORIBOSYLFORMYLGLYCINAMIDINE SYNTHASE SUBUNIT PURS"/>
    <property type="match status" value="1"/>
</dbReference>
<comment type="catalytic activity">
    <reaction evidence="6">
        <text>N(2)-formyl-N(1)-(5-phospho-beta-D-ribosyl)glycinamide + L-glutamine + ATP + H2O = 2-formamido-N(1)-(5-O-phospho-beta-D-ribosyl)acetamidine + L-glutamate + ADP + phosphate + H(+)</text>
        <dbReference type="Rhea" id="RHEA:17129"/>
        <dbReference type="ChEBI" id="CHEBI:15377"/>
        <dbReference type="ChEBI" id="CHEBI:15378"/>
        <dbReference type="ChEBI" id="CHEBI:29985"/>
        <dbReference type="ChEBI" id="CHEBI:30616"/>
        <dbReference type="ChEBI" id="CHEBI:43474"/>
        <dbReference type="ChEBI" id="CHEBI:58359"/>
        <dbReference type="ChEBI" id="CHEBI:147286"/>
        <dbReference type="ChEBI" id="CHEBI:147287"/>
        <dbReference type="ChEBI" id="CHEBI:456216"/>
        <dbReference type="EC" id="6.3.5.3"/>
    </reaction>
</comment>
<keyword evidence="5 6" id="KW-0067">ATP-binding</keyword>
<dbReference type="EC" id="6.3.5.3" evidence="6"/>
<evidence type="ECO:0000256" key="4">
    <source>
        <dbReference type="ARBA" id="ARBA00022755"/>
    </source>
</evidence>
<dbReference type="InterPro" id="IPR003850">
    <property type="entry name" value="PurS"/>
</dbReference>
<protein>
    <recommendedName>
        <fullName evidence="6">Phosphoribosylformylglycinamidine synthase subunit PurS</fullName>
        <shortName evidence="6">FGAM synthase</shortName>
        <ecNumber evidence="6">6.3.5.3</ecNumber>
    </recommendedName>
    <alternativeName>
        <fullName evidence="6">Formylglycinamide ribonucleotide amidotransferase subunit III</fullName>
        <shortName evidence="6">FGAR amidotransferase III</shortName>
        <shortName evidence="6">FGAR-AT III</shortName>
    </alternativeName>
    <alternativeName>
        <fullName evidence="6">Phosphoribosylformylglycinamidine synthase subunit III</fullName>
    </alternativeName>
</protein>
<evidence type="ECO:0000256" key="6">
    <source>
        <dbReference type="HAMAP-Rule" id="MF_01926"/>
    </source>
</evidence>
<dbReference type="Proteomes" id="UP000199387">
    <property type="component" value="Unassembled WGS sequence"/>
</dbReference>
<gene>
    <name evidence="6" type="primary">purS</name>
    <name evidence="7" type="ORF">SAMN04488112_1189</name>
</gene>
<dbReference type="PANTHER" id="PTHR34696">
    <property type="entry name" value="PHOSPHORIBOSYLFORMYLGLYCINAMIDINE SYNTHASE SUBUNIT PURS"/>
    <property type="match status" value="1"/>
</dbReference>
<comment type="function">
    <text evidence="6">Part of the phosphoribosylformylglycinamidine synthase complex involved in the purines biosynthetic pathway. Catalyzes the ATP-dependent conversion of formylglycinamide ribonucleotide (FGAR) and glutamine to yield formylglycinamidine ribonucleotide (FGAM) and glutamate. The FGAM synthase complex is composed of three subunits. PurQ produces an ammonia molecule by converting glutamine to glutamate. PurL transfers the ammonia molecule to FGAR to form FGAM in an ATP-dependent manner. PurS interacts with PurQ and PurL and is thought to assist in the transfer of the ammonia molecule from PurQ to PurL.</text>
</comment>
<reference evidence="7 8" key="1">
    <citation type="submission" date="2016-10" db="EMBL/GenBank/DDBJ databases">
        <authorList>
            <person name="de Groot N.N."/>
        </authorList>
    </citation>
    <scope>NUCLEOTIDE SEQUENCE [LARGE SCALE GENOMIC DNA]</scope>
    <source>
        <strain evidence="7 8">DSM 45514</strain>
    </source>
</reference>
<dbReference type="UniPathway" id="UPA00074">
    <property type="reaction ID" value="UER00128"/>
</dbReference>
<keyword evidence="3 6" id="KW-0547">Nucleotide-binding</keyword>
<name>A0A1G6PRM6_9BACL</name>
<comment type="pathway">
    <text evidence="6">Purine metabolism; IMP biosynthesis via de novo pathway; 5-amino-1-(5-phospho-D-ribosyl)imidazole from N(2)-formyl-N(1)-(5-phospho-D-ribosyl)glycinamide: step 1/2.</text>
</comment>
<dbReference type="EMBL" id="FMZA01000018">
    <property type="protein sequence ID" value="SDC82860.1"/>
    <property type="molecule type" value="Genomic_DNA"/>
</dbReference>
<proteinExistence type="inferred from homology"/>
<dbReference type="HAMAP" id="MF_01926">
    <property type="entry name" value="PurS"/>
    <property type="match status" value="1"/>
</dbReference>
<dbReference type="GO" id="GO:0006189">
    <property type="term" value="P:'de novo' IMP biosynthetic process"/>
    <property type="evidence" value="ECO:0007669"/>
    <property type="project" value="UniProtKB-UniRule"/>
</dbReference>
<evidence type="ECO:0000256" key="1">
    <source>
        <dbReference type="ARBA" id="ARBA00022490"/>
    </source>
</evidence>
<accession>A0A1G6PRM6</accession>
<sequence>MPTMKSGPVWEGKTVYKATITVRLKESVLDPQGSAVQGSLHSLGYEEVRQVRIGKTMEVWLETADFQEASDRVDAMCRKLLANPVIEDYEFRLEKGA</sequence>
<keyword evidence="4 6" id="KW-0658">Purine biosynthesis</keyword>
<dbReference type="Gene3D" id="3.30.1280.10">
    <property type="entry name" value="Phosphoribosylformylglycinamidine synthase subunit PurS"/>
    <property type="match status" value="1"/>
</dbReference>
<dbReference type="NCBIfam" id="TIGR00302">
    <property type="entry name" value="phosphoribosylformylglycinamidine synthase subunit PurS"/>
    <property type="match status" value="1"/>
</dbReference>
<keyword evidence="2 6" id="KW-0436">Ligase</keyword>
<comment type="similarity">
    <text evidence="6">Belongs to the PurS family.</text>
</comment>
<dbReference type="InterPro" id="IPR036604">
    <property type="entry name" value="PurS-like_sf"/>
</dbReference>
<dbReference type="GO" id="GO:0004642">
    <property type="term" value="F:phosphoribosylformylglycinamidine synthase activity"/>
    <property type="evidence" value="ECO:0007669"/>
    <property type="project" value="UniProtKB-UniRule"/>
</dbReference>
<dbReference type="AlphaFoldDB" id="A0A1G6PRM6"/>
<evidence type="ECO:0000256" key="2">
    <source>
        <dbReference type="ARBA" id="ARBA00022598"/>
    </source>
</evidence>
<evidence type="ECO:0000256" key="3">
    <source>
        <dbReference type="ARBA" id="ARBA00022741"/>
    </source>
</evidence>
<keyword evidence="1 6" id="KW-0963">Cytoplasm</keyword>
<dbReference type="Pfam" id="PF02700">
    <property type="entry name" value="PurS"/>
    <property type="match status" value="1"/>
</dbReference>
<dbReference type="SUPFAM" id="SSF82697">
    <property type="entry name" value="PurS-like"/>
    <property type="match status" value="1"/>
</dbReference>
<dbReference type="GO" id="GO:0005737">
    <property type="term" value="C:cytoplasm"/>
    <property type="evidence" value="ECO:0007669"/>
    <property type="project" value="UniProtKB-SubCell"/>
</dbReference>
<evidence type="ECO:0000313" key="7">
    <source>
        <dbReference type="EMBL" id="SDC82860.1"/>
    </source>
</evidence>